<evidence type="ECO:0000256" key="1">
    <source>
        <dbReference type="SAM" id="Phobius"/>
    </source>
</evidence>
<sequence>MMIDKVTGRTLSGAAKRGQETTFGAAEAITLALMGGFAAIGGGSLLLMIAII</sequence>
<keyword evidence="1" id="KW-1133">Transmembrane helix</keyword>
<dbReference type="AlphaFoldDB" id="A0A6J4RC98"/>
<proteinExistence type="predicted"/>
<evidence type="ECO:0000313" key="2">
    <source>
        <dbReference type="EMBL" id="CAA9461759.1"/>
    </source>
</evidence>
<accession>A0A6J4RC98</accession>
<name>A0A6J4RC98_9ACTN</name>
<feature type="transmembrane region" description="Helical" evidence="1">
    <location>
        <begin position="28"/>
        <end position="51"/>
    </location>
</feature>
<keyword evidence="1" id="KW-0472">Membrane</keyword>
<dbReference type="EMBL" id="CADCVE010000089">
    <property type="protein sequence ID" value="CAA9461759.1"/>
    <property type="molecule type" value="Genomic_DNA"/>
</dbReference>
<protein>
    <submittedName>
        <fullName evidence="2">Uncharacterized protein</fullName>
    </submittedName>
</protein>
<keyword evidence="1" id="KW-0812">Transmembrane</keyword>
<gene>
    <name evidence="2" type="ORF">AVDCRST_MAG28-3389</name>
</gene>
<reference evidence="2" key="1">
    <citation type="submission" date="2020-02" db="EMBL/GenBank/DDBJ databases">
        <authorList>
            <person name="Meier V. D."/>
        </authorList>
    </citation>
    <scope>NUCLEOTIDE SEQUENCE</scope>
    <source>
        <strain evidence="2">AVDCRST_MAG28</strain>
    </source>
</reference>
<organism evidence="2">
    <name type="scientific">uncultured Rubrobacteraceae bacterium</name>
    <dbReference type="NCBI Taxonomy" id="349277"/>
    <lineage>
        <taxon>Bacteria</taxon>
        <taxon>Bacillati</taxon>
        <taxon>Actinomycetota</taxon>
        <taxon>Rubrobacteria</taxon>
        <taxon>Rubrobacterales</taxon>
        <taxon>Rubrobacteraceae</taxon>
        <taxon>environmental samples</taxon>
    </lineage>
</organism>